<dbReference type="InterPro" id="IPR011990">
    <property type="entry name" value="TPR-like_helical_dom_sf"/>
</dbReference>
<dbReference type="Gene3D" id="1.25.40.10">
    <property type="entry name" value="Tetratricopeptide repeat domain"/>
    <property type="match status" value="1"/>
</dbReference>
<dbReference type="SUPFAM" id="SSF48452">
    <property type="entry name" value="TPR-like"/>
    <property type="match status" value="1"/>
</dbReference>
<feature type="domain" description="Response regulatory" evidence="3">
    <location>
        <begin position="12"/>
        <end position="132"/>
    </location>
</feature>
<dbReference type="Pfam" id="PF00072">
    <property type="entry name" value="Response_reg"/>
    <property type="match status" value="1"/>
</dbReference>
<dbReference type="PROSITE" id="PS50110">
    <property type="entry name" value="RESPONSE_REGULATORY"/>
    <property type="match status" value="1"/>
</dbReference>
<dbReference type="Gene3D" id="3.40.50.2300">
    <property type="match status" value="1"/>
</dbReference>
<evidence type="ECO:0000256" key="2">
    <source>
        <dbReference type="PROSITE-ProRule" id="PRU00339"/>
    </source>
</evidence>
<keyword evidence="2" id="KW-0802">TPR repeat</keyword>
<accession>A0A1P8K7D5</accession>
<dbReference type="AlphaFoldDB" id="A0A1P8K7D5"/>
<dbReference type="Proteomes" id="UP000186110">
    <property type="component" value="Chromosome"/>
</dbReference>
<proteinExistence type="predicted"/>
<dbReference type="EMBL" id="CP019239">
    <property type="protein sequence ID" value="APW41904.1"/>
    <property type="molecule type" value="Genomic_DNA"/>
</dbReference>
<feature type="repeat" description="TPR" evidence="2">
    <location>
        <begin position="236"/>
        <end position="269"/>
    </location>
</feature>
<keyword evidence="5" id="KW-1185">Reference proteome</keyword>
<evidence type="ECO:0000259" key="3">
    <source>
        <dbReference type="PROSITE" id="PS50110"/>
    </source>
</evidence>
<dbReference type="Pfam" id="PF14559">
    <property type="entry name" value="TPR_19"/>
    <property type="match status" value="1"/>
</dbReference>
<reference evidence="4 5" key="1">
    <citation type="submission" date="2017-01" db="EMBL/GenBank/DDBJ databases">
        <authorList>
            <person name="Mah S.A."/>
            <person name="Swanson W.J."/>
            <person name="Moy G.W."/>
            <person name="Vacquier V.D."/>
        </authorList>
    </citation>
    <scope>NUCLEOTIDE SEQUENCE [LARGE SCALE GENOMIC DNA]</scope>
    <source>
        <strain evidence="4 5">DSM 22694</strain>
    </source>
</reference>
<gene>
    <name evidence="4" type="ORF">RS694_04675</name>
</gene>
<dbReference type="RefSeq" id="WP_029705484.1">
    <property type="nucleotide sequence ID" value="NZ_CP019239.1"/>
</dbReference>
<dbReference type="SUPFAM" id="SSF52172">
    <property type="entry name" value="CheY-like"/>
    <property type="match status" value="1"/>
</dbReference>
<name>A0A1P8K7D5_9BURK</name>
<organism evidence="4 5">
    <name type="scientific">Rhodoferax saidenbachensis</name>
    <dbReference type="NCBI Taxonomy" id="1484693"/>
    <lineage>
        <taxon>Bacteria</taxon>
        <taxon>Pseudomonadati</taxon>
        <taxon>Pseudomonadota</taxon>
        <taxon>Betaproteobacteria</taxon>
        <taxon>Burkholderiales</taxon>
        <taxon>Comamonadaceae</taxon>
        <taxon>Rhodoferax</taxon>
    </lineage>
</organism>
<evidence type="ECO:0000313" key="4">
    <source>
        <dbReference type="EMBL" id="APW41904.1"/>
    </source>
</evidence>
<dbReference type="SMART" id="SM00028">
    <property type="entry name" value="TPR"/>
    <property type="match status" value="2"/>
</dbReference>
<evidence type="ECO:0000313" key="5">
    <source>
        <dbReference type="Proteomes" id="UP000186110"/>
    </source>
</evidence>
<dbReference type="eggNOG" id="COG0457">
    <property type="taxonomic scope" value="Bacteria"/>
</dbReference>
<dbReference type="InterPro" id="IPR019734">
    <property type="entry name" value="TPR_rpt"/>
</dbReference>
<dbReference type="PROSITE" id="PS50005">
    <property type="entry name" value="TPR"/>
    <property type="match status" value="1"/>
</dbReference>
<protein>
    <submittedName>
        <fullName evidence="4">Response regulator</fullName>
    </submittedName>
</protein>
<dbReference type="KEGG" id="rsb:RS694_04675"/>
<dbReference type="InterPro" id="IPR001789">
    <property type="entry name" value="Sig_transdc_resp-reg_receiver"/>
</dbReference>
<sequence>MAVPEEDYSNCSALVVDPNPTSRSILVSQLRDFGMGNVAQASRTLEVRQLLEYRVFDFVLCEQYFNDESASGQELLDDLRRNQLLPFSTVFIMITGEATYSKVAEAAESALDGYLLKPHKASQLEDRLHAARVRKISMHDIFAAIEAEDFERAANLCLERFESRSIFWLYAARVGAELLLRLERTDEAQQLYQAVIAAKTLPWARLGVARAQLESGQAAQAASLLETLINEDPNYADAYDVMGRAQFELGKFDMALDTYRMAAKLTPSSISRIQKLAMMTFFGGDHVEAEKLLDRTARMGLDSKMFDCQTLVLLAFARLESGDRKGLFRCQEDFNRLLERNPDNPRYRRQADIVIALNLIQQQQFGPAVDAVRQLTGRVRDPDFDFEAACNLLALMAQLAYRSIRLEDIEFVVDTLGLRFCSNRPLTELMVNSAAAHPPYAERIRVQQTVILERAETAIALSMSGDPGAAVRNLLRYGQACFNARLIDNAYQLLQKHIAKIPDAQDLGNALQHLRSLYGTGIGKAVLGEQKRQSGGLVLRTGNRAAAEKAAASPAVK</sequence>
<dbReference type="InterPro" id="IPR011006">
    <property type="entry name" value="CheY-like_superfamily"/>
</dbReference>
<dbReference type="STRING" id="1484693.RS694_04675"/>
<dbReference type="SMART" id="SM00448">
    <property type="entry name" value="REC"/>
    <property type="match status" value="1"/>
</dbReference>
<comment type="caution">
    <text evidence="1">Lacks conserved residue(s) required for the propagation of feature annotation.</text>
</comment>
<evidence type="ECO:0000256" key="1">
    <source>
        <dbReference type="PROSITE-ProRule" id="PRU00169"/>
    </source>
</evidence>
<dbReference type="GO" id="GO:0000160">
    <property type="term" value="P:phosphorelay signal transduction system"/>
    <property type="evidence" value="ECO:0007669"/>
    <property type="project" value="InterPro"/>
</dbReference>